<dbReference type="Proteomes" id="UP000192783">
    <property type="component" value="Unassembled WGS sequence"/>
</dbReference>
<reference evidence="1 2" key="1">
    <citation type="submission" date="2017-04" db="EMBL/GenBank/DDBJ databases">
        <authorList>
            <person name="Afonso C.L."/>
            <person name="Miller P.J."/>
            <person name="Scott M.A."/>
            <person name="Spackman E."/>
            <person name="Goraichik I."/>
            <person name="Dimitrov K.M."/>
            <person name="Suarez D.L."/>
            <person name="Swayne D.E."/>
        </authorList>
    </citation>
    <scope>NUCLEOTIDE SEQUENCE [LARGE SCALE GENOMIC DNA]</scope>
    <source>
        <strain evidence="1 2">DSM 13146</strain>
    </source>
</reference>
<dbReference type="AlphaFoldDB" id="A0A1W1XYT1"/>
<evidence type="ECO:0000313" key="2">
    <source>
        <dbReference type="Proteomes" id="UP000192783"/>
    </source>
</evidence>
<evidence type="ECO:0000313" key="1">
    <source>
        <dbReference type="EMBL" id="SMC29073.1"/>
    </source>
</evidence>
<proteinExistence type="predicted"/>
<accession>A0A1W1XYT1</accession>
<name>A0A1W1XYT1_9BACT</name>
<keyword evidence="2" id="KW-1185">Reference proteome</keyword>
<gene>
    <name evidence="1" type="ORF">SAMN02746041_03339</name>
</gene>
<dbReference type="EMBL" id="FWXF01000059">
    <property type="protein sequence ID" value="SMC29073.1"/>
    <property type="molecule type" value="Genomic_DNA"/>
</dbReference>
<protein>
    <submittedName>
        <fullName evidence="1">Uncharacterized protein</fullName>
    </submittedName>
</protein>
<feature type="non-terminal residue" evidence="1">
    <location>
        <position position="243"/>
    </location>
</feature>
<sequence>MAILETDIKLLKSERMTDTDDGGGRMVNQEVVDGQSNNMFPDISELDRTYGRVNLRKVFAAVLTDDTDTYFGSNVIISEPPTDPNVSVTLFGTPAKTAWFDERTEARDKVESYVVVGPLSPMRLIGDHYEGQRAVLAYQSRTDPVPGAGDVYALVNGDEIQYFRVLSVETRDVVYYDGGPFDALEVTMEISDPLRQDWEGGTPRKDSSYQPATKIHRTSVVEAVKYYGVSPLATSASFGDLSV</sequence>
<organism evidence="1 2">
    <name type="scientific">Desulfacinum hydrothermale DSM 13146</name>
    <dbReference type="NCBI Taxonomy" id="1121390"/>
    <lineage>
        <taxon>Bacteria</taxon>
        <taxon>Pseudomonadati</taxon>
        <taxon>Thermodesulfobacteriota</taxon>
        <taxon>Syntrophobacteria</taxon>
        <taxon>Syntrophobacterales</taxon>
        <taxon>Syntrophobacteraceae</taxon>
        <taxon>Desulfacinum</taxon>
    </lineage>
</organism>
<dbReference type="STRING" id="1121390.SAMN02746041_03339"/>